<gene>
    <name evidence="1" type="ORF">E2C01_087503</name>
</gene>
<accession>A0A5B7JJF4</accession>
<evidence type="ECO:0000313" key="1">
    <source>
        <dbReference type="EMBL" id="MPC92414.1"/>
    </source>
</evidence>
<name>A0A5B7JJF4_PORTR</name>
<sequence>MNLGDGTQNCEDFHMITKRSTHSTHACASLVRPLEVGHSKCPAPTRAKPVRQAKVTCHAPSPGPLPMY</sequence>
<reference evidence="1 2" key="1">
    <citation type="submission" date="2019-05" db="EMBL/GenBank/DDBJ databases">
        <title>Another draft genome of Portunus trituberculatus and its Hox gene families provides insights of decapod evolution.</title>
        <authorList>
            <person name="Jeong J.-H."/>
            <person name="Song I."/>
            <person name="Kim S."/>
            <person name="Choi T."/>
            <person name="Kim D."/>
            <person name="Ryu S."/>
            <person name="Kim W."/>
        </authorList>
    </citation>
    <scope>NUCLEOTIDE SEQUENCE [LARGE SCALE GENOMIC DNA]</scope>
    <source>
        <tissue evidence="1">Muscle</tissue>
    </source>
</reference>
<dbReference type="Proteomes" id="UP000324222">
    <property type="component" value="Unassembled WGS sequence"/>
</dbReference>
<evidence type="ECO:0000313" key="2">
    <source>
        <dbReference type="Proteomes" id="UP000324222"/>
    </source>
</evidence>
<organism evidence="1 2">
    <name type="scientific">Portunus trituberculatus</name>
    <name type="common">Swimming crab</name>
    <name type="synonym">Neptunus trituberculatus</name>
    <dbReference type="NCBI Taxonomy" id="210409"/>
    <lineage>
        <taxon>Eukaryota</taxon>
        <taxon>Metazoa</taxon>
        <taxon>Ecdysozoa</taxon>
        <taxon>Arthropoda</taxon>
        <taxon>Crustacea</taxon>
        <taxon>Multicrustacea</taxon>
        <taxon>Malacostraca</taxon>
        <taxon>Eumalacostraca</taxon>
        <taxon>Eucarida</taxon>
        <taxon>Decapoda</taxon>
        <taxon>Pleocyemata</taxon>
        <taxon>Brachyura</taxon>
        <taxon>Eubrachyura</taxon>
        <taxon>Portunoidea</taxon>
        <taxon>Portunidae</taxon>
        <taxon>Portuninae</taxon>
        <taxon>Portunus</taxon>
    </lineage>
</organism>
<comment type="caution">
    <text evidence="1">The sequence shown here is derived from an EMBL/GenBank/DDBJ whole genome shotgun (WGS) entry which is preliminary data.</text>
</comment>
<proteinExistence type="predicted"/>
<keyword evidence="2" id="KW-1185">Reference proteome</keyword>
<dbReference type="AlphaFoldDB" id="A0A5B7JJF4"/>
<protein>
    <submittedName>
        <fullName evidence="1">Uncharacterized protein</fullName>
    </submittedName>
</protein>
<dbReference type="EMBL" id="VSRR010091210">
    <property type="protein sequence ID" value="MPC92414.1"/>
    <property type="molecule type" value="Genomic_DNA"/>
</dbReference>